<sequence>MVTRPRPTDLEHWWSVFVSGRHWGCGLAWTMGKDMAHHLSPGYGYGYRAGERQIGRFFSFFSRSIPLDNRTKALATSHGSAGMRRDGRVPSPISLYLRIICNKKPSPTPTPSTRCTDSLVLCCAAVIKSSLNGQATDPLDRAQPSSQRCDTKVPYNIPPMMVLIPHSGWLAGCPPSRLFILLMLSKYPMPVRSLEQHKPRPPGEPCPSW</sequence>
<protein>
    <submittedName>
        <fullName evidence="1">Uncharacterized protein</fullName>
    </submittedName>
</protein>
<evidence type="ECO:0000313" key="2">
    <source>
        <dbReference type="Proteomes" id="UP000813444"/>
    </source>
</evidence>
<accession>A0A8K0WKI9</accession>
<organism evidence="1 2">
    <name type="scientific">Stachybotrys elegans</name>
    <dbReference type="NCBI Taxonomy" id="80388"/>
    <lineage>
        <taxon>Eukaryota</taxon>
        <taxon>Fungi</taxon>
        <taxon>Dikarya</taxon>
        <taxon>Ascomycota</taxon>
        <taxon>Pezizomycotina</taxon>
        <taxon>Sordariomycetes</taxon>
        <taxon>Hypocreomycetidae</taxon>
        <taxon>Hypocreales</taxon>
        <taxon>Stachybotryaceae</taxon>
        <taxon>Stachybotrys</taxon>
    </lineage>
</organism>
<keyword evidence="2" id="KW-1185">Reference proteome</keyword>
<dbReference type="AlphaFoldDB" id="A0A8K0WKI9"/>
<name>A0A8K0WKI9_9HYPO</name>
<evidence type="ECO:0000313" key="1">
    <source>
        <dbReference type="EMBL" id="KAH7305898.1"/>
    </source>
</evidence>
<dbReference type="EMBL" id="JAGPNK010000017">
    <property type="protein sequence ID" value="KAH7305898.1"/>
    <property type="molecule type" value="Genomic_DNA"/>
</dbReference>
<gene>
    <name evidence="1" type="ORF">B0I35DRAFT_109939</name>
</gene>
<dbReference type="Proteomes" id="UP000813444">
    <property type="component" value="Unassembled WGS sequence"/>
</dbReference>
<proteinExistence type="predicted"/>
<reference evidence="1" key="1">
    <citation type="journal article" date="2021" name="Nat. Commun.">
        <title>Genetic determinants of endophytism in the Arabidopsis root mycobiome.</title>
        <authorList>
            <person name="Mesny F."/>
            <person name="Miyauchi S."/>
            <person name="Thiergart T."/>
            <person name="Pickel B."/>
            <person name="Atanasova L."/>
            <person name="Karlsson M."/>
            <person name="Huettel B."/>
            <person name="Barry K.W."/>
            <person name="Haridas S."/>
            <person name="Chen C."/>
            <person name="Bauer D."/>
            <person name="Andreopoulos W."/>
            <person name="Pangilinan J."/>
            <person name="LaButti K."/>
            <person name="Riley R."/>
            <person name="Lipzen A."/>
            <person name="Clum A."/>
            <person name="Drula E."/>
            <person name="Henrissat B."/>
            <person name="Kohler A."/>
            <person name="Grigoriev I.V."/>
            <person name="Martin F.M."/>
            <person name="Hacquard S."/>
        </authorList>
    </citation>
    <scope>NUCLEOTIDE SEQUENCE</scope>
    <source>
        <strain evidence="1">MPI-CAGE-CH-0235</strain>
    </source>
</reference>
<comment type="caution">
    <text evidence="1">The sequence shown here is derived from an EMBL/GenBank/DDBJ whole genome shotgun (WGS) entry which is preliminary data.</text>
</comment>